<feature type="domain" description="UBR-type" evidence="6">
    <location>
        <begin position="22"/>
        <end position="120"/>
    </location>
</feature>
<evidence type="ECO:0000259" key="6">
    <source>
        <dbReference type="PROSITE" id="PS51157"/>
    </source>
</evidence>
<evidence type="ECO:0000256" key="4">
    <source>
        <dbReference type="PROSITE-ProRule" id="PRU00508"/>
    </source>
</evidence>
<accession>A0ABQ8LVZ0</accession>
<evidence type="ECO:0000256" key="5">
    <source>
        <dbReference type="SAM" id="MobiDB-lite"/>
    </source>
</evidence>
<dbReference type="Gene3D" id="3.30.40.10">
    <property type="entry name" value="Zinc/RING finger domain, C3HC4 (zinc finger)"/>
    <property type="match status" value="1"/>
</dbReference>
<dbReference type="SUPFAM" id="SSF57903">
    <property type="entry name" value="FYVE/PHD zinc finger"/>
    <property type="match status" value="1"/>
</dbReference>
<feature type="region of interest" description="Disordered" evidence="5">
    <location>
        <begin position="226"/>
        <end position="245"/>
    </location>
</feature>
<dbReference type="PROSITE" id="PS51157">
    <property type="entry name" value="ZF_UBR"/>
    <property type="match status" value="1"/>
</dbReference>
<keyword evidence="3" id="KW-0862">Zinc</keyword>
<keyword evidence="1" id="KW-0479">Metal-binding</keyword>
<gene>
    <name evidence="7" type="ORF">H4Q32_011597</name>
</gene>
<name>A0ABQ8LVZ0_LABRO</name>
<keyword evidence="2" id="KW-0863">Zinc-finger</keyword>
<dbReference type="PANTHER" id="PTHR13513:SF10">
    <property type="entry name" value="E3 UBIQUITIN-PROTEIN LIGASE UBR7"/>
    <property type="match status" value="1"/>
</dbReference>
<dbReference type="Proteomes" id="UP000830375">
    <property type="component" value="Unassembled WGS sequence"/>
</dbReference>
<dbReference type="InterPro" id="IPR003126">
    <property type="entry name" value="Znf_UBR"/>
</dbReference>
<dbReference type="CDD" id="cd19677">
    <property type="entry name" value="UBR-box_UBR7"/>
    <property type="match status" value="1"/>
</dbReference>
<protein>
    <recommendedName>
        <fullName evidence="6">UBR-type domain-containing protein</fullName>
    </recommendedName>
</protein>
<dbReference type="SMART" id="SM00396">
    <property type="entry name" value="ZnF_UBR1"/>
    <property type="match status" value="1"/>
</dbReference>
<dbReference type="InterPro" id="IPR013083">
    <property type="entry name" value="Znf_RING/FYVE/PHD"/>
</dbReference>
<evidence type="ECO:0000256" key="2">
    <source>
        <dbReference type="ARBA" id="ARBA00022771"/>
    </source>
</evidence>
<proteinExistence type="predicted"/>
<dbReference type="InterPro" id="IPR011011">
    <property type="entry name" value="Znf_FYVE_PHD"/>
</dbReference>
<organism evidence="7 8">
    <name type="scientific">Labeo rohita</name>
    <name type="common">Indian major carp</name>
    <name type="synonym">Cyprinus rohita</name>
    <dbReference type="NCBI Taxonomy" id="84645"/>
    <lineage>
        <taxon>Eukaryota</taxon>
        <taxon>Metazoa</taxon>
        <taxon>Chordata</taxon>
        <taxon>Craniata</taxon>
        <taxon>Vertebrata</taxon>
        <taxon>Euteleostomi</taxon>
        <taxon>Actinopterygii</taxon>
        <taxon>Neopterygii</taxon>
        <taxon>Teleostei</taxon>
        <taxon>Ostariophysi</taxon>
        <taxon>Cypriniformes</taxon>
        <taxon>Cyprinidae</taxon>
        <taxon>Labeoninae</taxon>
        <taxon>Labeonini</taxon>
        <taxon>Labeo</taxon>
    </lineage>
</organism>
<evidence type="ECO:0000256" key="1">
    <source>
        <dbReference type="ARBA" id="ARBA00022723"/>
    </source>
</evidence>
<evidence type="ECO:0000313" key="7">
    <source>
        <dbReference type="EMBL" id="KAI2654805.1"/>
    </source>
</evidence>
<reference evidence="7 8" key="1">
    <citation type="submission" date="2022-01" db="EMBL/GenBank/DDBJ databases">
        <title>A high-quality chromosome-level genome assembly of rohu carp, Labeo rohita.</title>
        <authorList>
            <person name="Arick M.A. II"/>
            <person name="Hsu C.-Y."/>
            <person name="Magbanua Z."/>
            <person name="Pechanova O."/>
            <person name="Grover C."/>
            <person name="Miller E."/>
            <person name="Thrash A."/>
            <person name="Ezzel L."/>
            <person name="Alam S."/>
            <person name="Benzie J."/>
            <person name="Hamilton M."/>
            <person name="Karsi A."/>
            <person name="Lawrence M.L."/>
            <person name="Peterson D.G."/>
        </authorList>
    </citation>
    <scope>NUCLEOTIDE SEQUENCE [LARGE SCALE GENOMIC DNA]</scope>
    <source>
        <strain evidence="8">BAU-BD-2019</strain>
        <tissue evidence="7">Blood</tissue>
    </source>
</reference>
<keyword evidence="8" id="KW-1185">Reference proteome</keyword>
<feature type="zinc finger region" description="UBR-type" evidence="4">
    <location>
        <begin position="22"/>
        <end position="120"/>
    </location>
</feature>
<sequence>MDRCAVDELYEAFAVLAGSDPDHCSYPKGYVKRQAVFACNTCVQAGMEPAGVCLACANTCHDGHDICELYTKRSKRFIRSSDQRFCSLEIDSNISFVKQNFRCDCGNEKFHGFKCKLNTDKEGQNVKNVYNHNFFGRYCSCDRPYPDEDDQVNEEMIQCVVCEDWFHEKHLEAPAVDCDALMEMICARCMNRAPFLWTYAVHFAVSPLNKQSPCKEQTNADMTDEKGKCLHTSGQETSSASSYCQQEETRTTENLAYGRFYAKLGIYQYGRERRLRSNLTSGLSSSTQVFEPLEPQGRASSPDSAPCRLAQQPSKVLKCTLNELKAKDAAGTRAGAVFWPYFWRAKLCTCTDCKRTYVKTGVPFLLDESDTLLAYEEKAKAEALTIEELLLSCLTSLNHVQQLDIIYQYNDLKHELREFLQQSANQRKDVTPEAVREFLEELQTRKKRRLN</sequence>
<dbReference type="EMBL" id="JACTAM010000017">
    <property type="protein sequence ID" value="KAI2654805.1"/>
    <property type="molecule type" value="Genomic_DNA"/>
</dbReference>
<dbReference type="PANTHER" id="PTHR13513">
    <property type="entry name" value="E3 UBIQUITIN-PROTEIN LIGASE UBR7"/>
    <property type="match status" value="1"/>
</dbReference>
<evidence type="ECO:0000256" key="3">
    <source>
        <dbReference type="ARBA" id="ARBA00022833"/>
    </source>
</evidence>
<evidence type="ECO:0000313" key="8">
    <source>
        <dbReference type="Proteomes" id="UP000830375"/>
    </source>
</evidence>
<dbReference type="InterPro" id="IPR040204">
    <property type="entry name" value="UBR7"/>
</dbReference>
<comment type="caution">
    <text evidence="7">The sequence shown here is derived from an EMBL/GenBank/DDBJ whole genome shotgun (WGS) entry which is preliminary data.</text>
</comment>
<dbReference type="InterPro" id="IPR047506">
    <property type="entry name" value="UBR7-like_UBR-box"/>
</dbReference>
<feature type="compositionally biased region" description="Polar residues" evidence="5">
    <location>
        <begin position="232"/>
        <end position="245"/>
    </location>
</feature>
<dbReference type="CDD" id="cd15542">
    <property type="entry name" value="PHD_UBR7"/>
    <property type="match status" value="1"/>
</dbReference>